<dbReference type="GeneID" id="19193061"/>
<dbReference type="InterPro" id="IPR036874">
    <property type="entry name" value="Carbonic_anhydrase_sf"/>
</dbReference>
<evidence type="ECO:0000256" key="2">
    <source>
        <dbReference type="ARBA" id="ARBA00006217"/>
    </source>
</evidence>
<dbReference type="InterPro" id="IPR001765">
    <property type="entry name" value="Carbonic_anhydrase"/>
</dbReference>
<evidence type="ECO:0000313" key="6">
    <source>
        <dbReference type="Proteomes" id="UP000019471"/>
    </source>
</evidence>
<dbReference type="AlphaFoldDB" id="W9WKY3"/>
<evidence type="ECO:0000313" key="5">
    <source>
        <dbReference type="EMBL" id="EXJ68568.1"/>
    </source>
</evidence>
<reference evidence="5 6" key="1">
    <citation type="submission" date="2013-03" db="EMBL/GenBank/DDBJ databases">
        <title>The Genome Sequence of Cladophialophora psammophila CBS 110553.</title>
        <authorList>
            <consortium name="The Broad Institute Genomics Platform"/>
            <person name="Cuomo C."/>
            <person name="de Hoog S."/>
            <person name="Gorbushina A."/>
            <person name="Walker B."/>
            <person name="Young S.K."/>
            <person name="Zeng Q."/>
            <person name="Gargeya S."/>
            <person name="Fitzgerald M."/>
            <person name="Haas B."/>
            <person name="Abouelleil A."/>
            <person name="Allen A.W."/>
            <person name="Alvarado L."/>
            <person name="Arachchi H.M."/>
            <person name="Berlin A.M."/>
            <person name="Chapman S.B."/>
            <person name="Gainer-Dewar J."/>
            <person name="Goldberg J."/>
            <person name="Griggs A."/>
            <person name="Gujja S."/>
            <person name="Hansen M."/>
            <person name="Howarth C."/>
            <person name="Imamovic A."/>
            <person name="Ireland A."/>
            <person name="Larimer J."/>
            <person name="McCowan C."/>
            <person name="Murphy C."/>
            <person name="Pearson M."/>
            <person name="Poon T.W."/>
            <person name="Priest M."/>
            <person name="Roberts A."/>
            <person name="Saif S."/>
            <person name="Shea T."/>
            <person name="Sisk P."/>
            <person name="Sykes S."/>
            <person name="Wortman J."/>
            <person name="Nusbaum C."/>
            <person name="Birren B."/>
        </authorList>
    </citation>
    <scope>NUCLEOTIDE SEQUENCE [LARGE SCALE GENOMIC DNA]</scope>
    <source>
        <strain evidence="5 6">CBS 110553</strain>
    </source>
</reference>
<dbReference type="SUPFAM" id="SSF53056">
    <property type="entry name" value="beta-carbonic anhydrase, cab"/>
    <property type="match status" value="1"/>
</dbReference>
<dbReference type="GO" id="GO:0008270">
    <property type="term" value="F:zinc ion binding"/>
    <property type="evidence" value="ECO:0007669"/>
    <property type="project" value="InterPro"/>
</dbReference>
<dbReference type="GO" id="GO:0004089">
    <property type="term" value="F:carbonate dehydratase activity"/>
    <property type="evidence" value="ECO:0007669"/>
    <property type="project" value="InterPro"/>
</dbReference>
<dbReference type="PANTHER" id="PTHR43175">
    <property type="entry name" value="CARBONIC ANHYDRASE"/>
    <property type="match status" value="1"/>
</dbReference>
<dbReference type="OrthoDB" id="10248475at2759"/>
<dbReference type="Proteomes" id="UP000019471">
    <property type="component" value="Unassembled WGS sequence"/>
</dbReference>
<dbReference type="Gene3D" id="3.40.1050.10">
    <property type="entry name" value="Carbonic anhydrase"/>
    <property type="match status" value="1"/>
</dbReference>
<proteinExistence type="inferred from homology"/>
<evidence type="ECO:0000256" key="4">
    <source>
        <dbReference type="ARBA" id="ARBA00022833"/>
    </source>
</evidence>
<comment type="similarity">
    <text evidence="2">Belongs to the beta-class carbonic anhydrase family.</text>
</comment>
<dbReference type="STRING" id="1182543.W9WKY3"/>
<comment type="cofactor">
    <cofactor evidence="1">
        <name>Zn(2+)</name>
        <dbReference type="ChEBI" id="CHEBI:29105"/>
    </cofactor>
</comment>
<evidence type="ECO:0000256" key="3">
    <source>
        <dbReference type="ARBA" id="ARBA00022723"/>
    </source>
</evidence>
<dbReference type="HOGENOM" id="CLU_084253_2_1_1"/>
<dbReference type="RefSeq" id="XP_007747134.1">
    <property type="nucleotide sequence ID" value="XM_007748944.1"/>
</dbReference>
<name>W9WKY3_9EURO</name>
<gene>
    <name evidence="5" type="ORF">A1O5_08362</name>
</gene>
<comment type="caution">
    <text evidence="5">The sequence shown here is derived from an EMBL/GenBank/DDBJ whole genome shotgun (WGS) entry which is preliminary data.</text>
</comment>
<protein>
    <submittedName>
        <fullName evidence="5">Carbonate dehydratase</fullName>
    </submittedName>
</protein>
<keyword evidence="3" id="KW-0479">Metal-binding</keyword>
<organism evidence="5 6">
    <name type="scientific">Cladophialophora psammophila CBS 110553</name>
    <dbReference type="NCBI Taxonomy" id="1182543"/>
    <lineage>
        <taxon>Eukaryota</taxon>
        <taxon>Fungi</taxon>
        <taxon>Dikarya</taxon>
        <taxon>Ascomycota</taxon>
        <taxon>Pezizomycotina</taxon>
        <taxon>Eurotiomycetes</taxon>
        <taxon>Chaetothyriomycetidae</taxon>
        <taxon>Chaetothyriales</taxon>
        <taxon>Herpotrichiellaceae</taxon>
        <taxon>Cladophialophora</taxon>
    </lineage>
</organism>
<keyword evidence="6" id="KW-1185">Reference proteome</keyword>
<sequence length="86" mass="9620">MVIHHTDCGCLRYTNGSMRQEIIARIGPENAGVINKMDFGPISDVEQSTKDDIAWLKQSPLVRKELADKAQGYVYDVVTGELRRVA</sequence>
<accession>W9WKY3</accession>
<dbReference type="EMBL" id="AMGX01000013">
    <property type="protein sequence ID" value="EXJ68568.1"/>
    <property type="molecule type" value="Genomic_DNA"/>
</dbReference>
<evidence type="ECO:0000256" key="1">
    <source>
        <dbReference type="ARBA" id="ARBA00001947"/>
    </source>
</evidence>
<dbReference type="PANTHER" id="PTHR43175:SF3">
    <property type="entry name" value="CARBON DISULFIDE HYDROLASE"/>
    <property type="match status" value="1"/>
</dbReference>
<keyword evidence="4" id="KW-0862">Zinc</keyword>